<dbReference type="Pfam" id="PF01798">
    <property type="entry name" value="Nop"/>
    <property type="match status" value="1"/>
</dbReference>
<protein>
    <recommendedName>
        <fullName evidence="5">Nucleolar protein 56</fullName>
    </recommendedName>
</protein>
<proteinExistence type="inferred from homology"/>
<dbReference type="PANTHER" id="PTHR10894">
    <property type="entry name" value="NUCLEOLAR PROTEIN 5 NUCLEOLAR PROTEIN NOP5 NOP58"/>
    <property type="match status" value="1"/>
</dbReference>
<keyword evidence="10" id="KW-1185">Reference proteome</keyword>
<dbReference type="Gene3D" id="1.10.246.90">
    <property type="entry name" value="Nop domain"/>
    <property type="match status" value="1"/>
</dbReference>
<evidence type="ECO:0000256" key="5">
    <source>
        <dbReference type="ARBA" id="ARBA00040742"/>
    </source>
</evidence>
<evidence type="ECO:0000313" key="10">
    <source>
        <dbReference type="Proteomes" id="UP000267251"/>
    </source>
</evidence>
<dbReference type="GO" id="GO:0042254">
    <property type="term" value="P:ribosome biogenesis"/>
    <property type="evidence" value="ECO:0007669"/>
    <property type="project" value="UniProtKB-KW"/>
</dbReference>
<dbReference type="GO" id="GO:0032040">
    <property type="term" value="C:small-subunit processome"/>
    <property type="evidence" value="ECO:0007669"/>
    <property type="project" value="InterPro"/>
</dbReference>
<gene>
    <name evidence="9" type="ORF">BJ684DRAFT_8421</name>
</gene>
<dbReference type="InterPro" id="IPR002687">
    <property type="entry name" value="Nop_dom"/>
</dbReference>
<dbReference type="InterPro" id="IPR045056">
    <property type="entry name" value="Nop56/Nop58"/>
</dbReference>
<dbReference type="OrthoDB" id="6780543at2759"/>
<dbReference type="FunFam" id="1.10.287.4070:FF:000002">
    <property type="entry name" value="Nucleolar protein 56"/>
    <property type="match status" value="1"/>
</dbReference>
<sequence>MVSHLLYETASGYALFECTSSDEIGLNLDSVQSAVQDSGKATQLLKVRSFLPFKSAADALENQNEVSEGVCSSALSAFLDLNLAKSSKKKSKVVLGVIERNLAGSVKAATGLECASDELVWELGRIVRLHADHLLSQLKAGDLERAQLGLGHAYSRAKVKFNVNRSDNMIIQAIALLDQLDKDVNTFSMRIREWYSWHFPELSKIIQDHAQFAKLARFIRNKSELTEASLPGLEEITEDAGKAQQIIDASRTSMGTDISPIDLINIEHFATRVISLAQYRSDLSAYLSSKMSHVAPNLAALIGDSVGARLISHAGSLTNLSKYPASTVQILGAEKALFRALKTKGKTPKYGLIYHSSFIGRAGQKNKGRISRFLANKCTIASRIDCFSDEPTTSFGEALHQQVEDRLSFYESGGKPTKNAEVMRQAMKKSEGASAETDAASSSKKAKKAKKGTKRSADSEEPAKKKKKKSKA</sequence>
<feature type="compositionally biased region" description="Basic residues" evidence="7">
    <location>
        <begin position="444"/>
        <end position="454"/>
    </location>
</feature>
<evidence type="ECO:0000259" key="8">
    <source>
        <dbReference type="PROSITE" id="PS51358"/>
    </source>
</evidence>
<feature type="domain" description="Nop" evidence="8">
    <location>
        <begin position="294"/>
        <end position="412"/>
    </location>
</feature>
<reference evidence="10" key="1">
    <citation type="journal article" date="2018" name="Nat. Microbiol.">
        <title>Leveraging single-cell genomics to expand the fungal tree of life.</title>
        <authorList>
            <person name="Ahrendt S.R."/>
            <person name="Quandt C.A."/>
            <person name="Ciobanu D."/>
            <person name="Clum A."/>
            <person name="Salamov A."/>
            <person name="Andreopoulos B."/>
            <person name="Cheng J.F."/>
            <person name="Woyke T."/>
            <person name="Pelin A."/>
            <person name="Henrissat B."/>
            <person name="Reynolds N.K."/>
            <person name="Benny G.L."/>
            <person name="Smith M.E."/>
            <person name="James T.Y."/>
            <person name="Grigoriev I.V."/>
        </authorList>
    </citation>
    <scope>NUCLEOTIDE SEQUENCE [LARGE SCALE GENOMIC DNA]</scope>
</reference>
<organism evidence="9 10">
    <name type="scientific">Piptocephalis cylindrospora</name>
    <dbReference type="NCBI Taxonomy" id="1907219"/>
    <lineage>
        <taxon>Eukaryota</taxon>
        <taxon>Fungi</taxon>
        <taxon>Fungi incertae sedis</taxon>
        <taxon>Zoopagomycota</taxon>
        <taxon>Zoopagomycotina</taxon>
        <taxon>Zoopagomycetes</taxon>
        <taxon>Zoopagales</taxon>
        <taxon>Piptocephalidaceae</taxon>
        <taxon>Piptocephalis</taxon>
    </lineage>
</organism>
<dbReference type="GO" id="GO:0030515">
    <property type="term" value="F:snoRNA binding"/>
    <property type="evidence" value="ECO:0007669"/>
    <property type="project" value="InterPro"/>
</dbReference>
<evidence type="ECO:0000256" key="2">
    <source>
        <dbReference type="ARBA" id="ARBA00009211"/>
    </source>
</evidence>
<dbReference type="InterPro" id="IPR012974">
    <property type="entry name" value="NOP58/56_N"/>
</dbReference>
<dbReference type="Pfam" id="PF08156">
    <property type="entry name" value="NOP5NT"/>
    <property type="match status" value="1"/>
</dbReference>
<keyword evidence="4" id="KW-0539">Nucleus</keyword>
<evidence type="ECO:0000256" key="4">
    <source>
        <dbReference type="ARBA" id="ARBA00023242"/>
    </source>
</evidence>
<dbReference type="InterPro" id="IPR012976">
    <property type="entry name" value="NOSIC"/>
</dbReference>
<dbReference type="InterPro" id="IPR036070">
    <property type="entry name" value="Nop_dom_sf"/>
</dbReference>
<comment type="subcellular location">
    <subcellularLocation>
        <location evidence="1">Nucleus</location>
        <location evidence="1">Nucleolus</location>
    </subcellularLocation>
</comment>
<dbReference type="SMART" id="SM00931">
    <property type="entry name" value="NOSIC"/>
    <property type="match status" value="1"/>
</dbReference>
<dbReference type="SUPFAM" id="SSF89124">
    <property type="entry name" value="Nop domain"/>
    <property type="match status" value="1"/>
</dbReference>
<evidence type="ECO:0000256" key="7">
    <source>
        <dbReference type="SAM" id="MobiDB-lite"/>
    </source>
</evidence>
<comment type="similarity">
    <text evidence="2">Belongs to the NOP5/NOP56 family.</text>
</comment>
<dbReference type="GO" id="GO:0031428">
    <property type="term" value="C:box C/D methylation guide snoRNP complex"/>
    <property type="evidence" value="ECO:0007669"/>
    <property type="project" value="InterPro"/>
</dbReference>
<dbReference type="PROSITE" id="PS51358">
    <property type="entry name" value="NOP"/>
    <property type="match status" value="1"/>
</dbReference>
<accession>A0A4P9Y964</accession>
<dbReference type="EMBL" id="KZ987821">
    <property type="protein sequence ID" value="RKP14540.1"/>
    <property type="molecule type" value="Genomic_DNA"/>
</dbReference>
<evidence type="ECO:0000256" key="6">
    <source>
        <dbReference type="ARBA" id="ARBA00056216"/>
    </source>
</evidence>
<dbReference type="Proteomes" id="UP000267251">
    <property type="component" value="Unassembled WGS sequence"/>
</dbReference>
<dbReference type="FunFam" id="1.10.246.90:FF:000001">
    <property type="entry name" value="Nucleolar protein 56"/>
    <property type="match status" value="1"/>
</dbReference>
<dbReference type="PANTHER" id="PTHR10894:SF0">
    <property type="entry name" value="NUCLEOLAR PROTEIN 56"/>
    <property type="match status" value="1"/>
</dbReference>
<evidence type="ECO:0000256" key="1">
    <source>
        <dbReference type="ARBA" id="ARBA00004604"/>
    </source>
</evidence>
<evidence type="ECO:0000256" key="3">
    <source>
        <dbReference type="ARBA" id="ARBA00022517"/>
    </source>
</evidence>
<feature type="region of interest" description="Disordered" evidence="7">
    <location>
        <begin position="423"/>
        <end position="472"/>
    </location>
</feature>
<dbReference type="InterPro" id="IPR042239">
    <property type="entry name" value="Nop_C"/>
</dbReference>
<comment type="function">
    <text evidence="6">Required for 60S ribosomal subunit synthesis.</text>
</comment>
<evidence type="ECO:0000313" key="9">
    <source>
        <dbReference type="EMBL" id="RKP14540.1"/>
    </source>
</evidence>
<dbReference type="Gene3D" id="1.10.287.4070">
    <property type="match status" value="1"/>
</dbReference>
<keyword evidence="3" id="KW-0690">Ribosome biogenesis</keyword>
<name>A0A4P9Y964_9FUNG</name>
<dbReference type="AlphaFoldDB" id="A0A4P9Y964"/>
<feature type="compositionally biased region" description="Low complexity" evidence="7">
    <location>
        <begin position="432"/>
        <end position="443"/>
    </location>
</feature>